<accession>A0AAD3TM77</accession>
<name>A0AAD3TM77_NEPGR</name>
<evidence type="ECO:0000313" key="3">
    <source>
        <dbReference type="Proteomes" id="UP001279734"/>
    </source>
</evidence>
<dbReference type="AlphaFoldDB" id="A0AAD3TM77"/>
<organism evidence="2 3">
    <name type="scientific">Nepenthes gracilis</name>
    <name type="common">Slender pitcher plant</name>
    <dbReference type="NCBI Taxonomy" id="150966"/>
    <lineage>
        <taxon>Eukaryota</taxon>
        <taxon>Viridiplantae</taxon>
        <taxon>Streptophyta</taxon>
        <taxon>Embryophyta</taxon>
        <taxon>Tracheophyta</taxon>
        <taxon>Spermatophyta</taxon>
        <taxon>Magnoliopsida</taxon>
        <taxon>eudicotyledons</taxon>
        <taxon>Gunneridae</taxon>
        <taxon>Pentapetalae</taxon>
        <taxon>Caryophyllales</taxon>
        <taxon>Nepenthaceae</taxon>
        <taxon>Nepenthes</taxon>
    </lineage>
</organism>
<keyword evidence="1" id="KW-0472">Membrane</keyword>
<evidence type="ECO:0000313" key="2">
    <source>
        <dbReference type="EMBL" id="GMH31809.1"/>
    </source>
</evidence>
<protein>
    <submittedName>
        <fullName evidence="2">Uncharacterized protein</fullName>
    </submittedName>
</protein>
<reference evidence="2" key="1">
    <citation type="submission" date="2023-05" db="EMBL/GenBank/DDBJ databases">
        <title>Nepenthes gracilis genome sequencing.</title>
        <authorList>
            <person name="Fukushima K."/>
        </authorList>
    </citation>
    <scope>NUCLEOTIDE SEQUENCE</scope>
    <source>
        <strain evidence="2">SING2019-196</strain>
    </source>
</reference>
<gene>
    <name evidence="2" type="ORF">Nepgr_033653</name>
</gene>
<keyword evidence="1" id="KW-0812">Transmembrane</keyword>
<keyword evidence="1" id="KW-1133">Transmembrane helix</keyword>
<feature type="transmembrane region" description="Helical" evidence="1">
    <location>
        <begin position="22"/>
        <end position="42"/>
    </location>
</feature>
<evidence type="ECO:0000256" key="1">
    <source>
        <dbReference type="SAM" id="Phobius"/>
    </source>
</evidence>
<dbReference type="EMBL" id="BSYO01000041">
    <property type="protein sequence ID" value="GMH31809.1"/>
    <property type="molecule type" value="Genomic_DNA"/>
</dbReference>
<keyword evidence="3" id="KW-1185">Reference proteome</keyword>
<proteinExistence type="predicted"/>
<sequence>MILCWLYPTACCCSADYRWLGLWHMSCVCICWPSGLAGVLFLHSISFLFLMLDAEDAASVLGGVKWLVSWLVAAPDADWAHVKWDDPLHLEPWMPIGSEFAVRSSC</sequence>
<comment type="caution">
    <text evidence="2">The sequence shown here is derived from an EMBL/GenBank/DDBJ whole genome shotgun (WGS) entry which is preliminary data.</text>
</comment>
<dbReference type="Proteomes" id="UP001279734">
    <property type="component" value="Unassembled WGS sequence"/>
</dbReference>